<reference evidence="7 8" key="1">
    <citation type="journal article" date="2003" name="PLoS Biol.">
        <title>The genome sequence of Caenorhabditis briggsae: a platform for comparative genomics.</title>
        <authorList>
            <person name="Stein L.D."/>
            <person name="Bao Z."/>
            <person name="Blasiar D."/>
            <person name="Blumenthal T."/>
            <person name="Brent M.R."/>
            <person name="Chen N."/>
            <person name="Chinwalla A."/>
            <person name="Clarke L."/>
            <person name="Clee C."/>
            <person name="Coghlan A."/>
            <person name="Coulson A."/>
            <person name="D'Eustachio P."/>
            <person name="Fitch D.H."/>
            <person name="Fulton L.A."/>
            <person name="Fulton R.E."/>
            <person name="Griffiths-Jones S."/>
            <person name="Harris T.W."/>
            <person name="Hillier L.W."/>
            <person name="Kamath R."/>
            <person name="Kuwabara P.E."/>
            <person name="Mardis E.R."/>
            <person name="Marra M.A."/>
            <person name="Miner T.L."/>
            <person name="Minx P."/>
            <person name="Mullikin J.C."/>
            <person name="Plumb R.W."/>
            <person name="Rogers J."/>
            <person name="Schein J.E."/>
            <person name="Sohrmann M."/>
            <person name="Spieth J."/>
            <person name="Stajich J.E."/>
            <person name="Wei C."/>
            <person name="Willey D."/>
            <person name="Wilson R.K."/>
            <person name="Durbin R."/>
            <person name="Waterston R.H."/>
        </authorList>
    </citation>
    <scope>NUCLEOTIDE SEQUENCE [LARGE SCALE GENOMIC DNA]</scope>
    <source>
        <strain evidence="7 8">AF16</strain>
    </source>
</reference>
<keyword evidence="1" id="KW-0479">Metal-binding</keyword>
<dbReference type="PROSITE" id="PS50089">
    <property type="entry name" value="ZF_RING_2"/>
    <property type="match status" value="1"/>
</dbReference>
<evidence type="ECO:0000256" key="5">
    <source>
        <dbReference type="SAM" id="Phobius"/>
    </source>
</evidence>
<dbReference type="RefSeq" id="XP_002642765.1">
    <property type="nucleotide sequence ID" value="XM_002642719.1"/>
</dbReference>
<dbReference type="PANTHER" id="PTHR47156">
    <property type="entry name" value="PROTEIN CBG20824"/>
    <property type="match status" value="1"/>
</dbReference>
<proteinExistence type="predicted"/>
<dbReference type="InterPro" id="IPR001841">
    <property type="entry name" value="Znf_RING"/>
</dbReference>
<gene>
    <name evidence="7 9" type="ORF">CBG21151</name>
    <name evidence="7" type="ORF">CBG_21151</name>
</gene>
<dbReference type="Pfam" id="PF13639">
    <property type="entry name" value="zf-RING_2"/>
    <property type="match status" value="1"/>
</dbReference>
<evidence type="ECO:0000256" key="4">
    <source>
        <dbReference type="PROSITE-ProRule" id="PRU00175"/>
    </source>
</evidence>
<protein>
    <submittedName>
        <fullName evidence="7">Protein CBG21151</fullName>
    </submittedName>
</protein>
<evidence type="ECO:0000313" key="7">
    <source>
        <dbReference type="EMBL" id="CAP38060.1"/>
    </source>
</evidence>
<keyword evidence="3" id="KW-0862">Zinc</keyword>
<dbReference type="InterPro" id="IPR013083">
    <property type="entry name" value="Znf_RING/FYVE/PHD"/>
</dbReference>
<dbReference type="SMART" id="SM00184">
    <property type="entry name" value="RING"/>
    <property type="match status" value="1"/>
</dbReference>
<reference evidence="7 8" key="2">
    <citation type="journal article" date="2011" name="PLoS Genet.">
        <title>Caenorhabditis briggsae recombinant inbred line genotypes reveal inter-strain incompatibility and the evolution of recombination.</title>
        <authorList>
            <person name="Ross J.A."/>
            <person name="Koboldt D.C."/>
            <person name="Staisch J.E."/>
            <person name="Chamberlin H.M."/>
            <person name="Gupta B.P."/>
            <person name="Miller R.D."/>
            <person name="Baird S.E."/>
            <person name="Haag E.S."/>
        </authorList>
    </citation>
    <scope>NUCLEOTIDE SEQUENCE [LARGE SCALE GENOMIC DNA]</scope>
    <source>
        <strain evidence="7 8">AF16</strain>
    </source>
</reference>
<evidence type="ECO:0000256" key="2">
    <source>
        <dbReference type="ARBA" id="ARBA00022771"/>
    </source>
</evidence>
<dbReference type="EMBL" id="HE600921">
    <property type="protein sequence ID" value="CAP38060.1"/>
    <property type="molecule type" value="Genomic_DNA"/>
</dbReference>
<evidence type="ECO:0000313" key="8">
    <source>
        <dbReference type="Proteomes" id="UP000008549"/>
    </source>
</evidence>
<evidence type="ECO:0000259" key="6">
    <source>
        <dbReference type="PROSITE" id="PS50089"/>
    </source>
</evidence>
<keyword evidence="2 4" id="KW-0863">Zinc-finger</keyword>
<dbReference type="AlphaFoldDB" id="A8XZD3"/>
<feature type="transmembrane region" description="Helical" evidence="5">
    <location>
        <begin position="192"/>
        <end position="215"/>
    </location>
</feature>
<feature type="transmembrane region" description="Helical" evidence="5">
    <location>
        <begin position="18"/>
        <end position="37"/>
    </location>
</feature>
<dbReference type="eggNOG" id="KOG4185">
    <property type="taxonomic scope" value="Eukaryota"/>
</dbReference>
<feature type="transmembrane region" description="Helical" evidence="5">
    <location>
        <begin position="161"/>
        <end position="180"/>
    </location>
</feature>
<keyword evidence="8" id="KW-1185">Reference proteome</keyword>
<dbReference type="HOGENOM" id="CLU_051246_0_0_1"/>
<dbReference type="GeneID" id="8584759"/>
<keyword evidence="5" id="KW-0472">Membrane</keyword>
<dbReference type="WormBase" id="CBG21151">
    <property type="protein sequence ID" value="CBP11735"/>
    <property type="gene ID" value="WBGene00040004"/>
</dbReference>
<feature type="domain" description="RING-type" evidence="6">
    <location>
        <begin position="250"/>
        <end position="297"/>
    </location>
</feature>
<accession>A8XZD3</accession>
<name>A8XZD3_CAEBR</name>
<dbReference type="CTD" id="8584759"/>
<dbReference type="InParanoid" id="A8XZD3"/>
<feature type="transmembrane region" description="Helical" evidence="5">
    <location>
        <begin position="123"/>
        <end position="146"/>
    </location>
</feature>
<feature type="transmembrane region" description="Helical" evidence="5">
    <location>
        <begin position="49"/>
        <end position="71"/>
    </location>
</feature>
<dbReference type="PROSITE" id="PS00518">
    <property type="entry name" value="ZF_RING_1"/>
    <property type="match status" value="1"/>
</dbReference>
<evidence type="ECO:0000313" key="9">
    <source>
        <dbReference type="WormBase" id="CBG21151"/>
    </source>
</evidence>
<dbReference type="Proteomes" id="UP000008549">
    <property type="component" value="Unassembled WGS sequence"/>
</dbReference>
<dbReference type="InterPro" id="IPR052667">
    <property type="entry name" value="E3_ubiquitin-ligase_RING"/>
</dbReference>
<feature type="transmembrane region" description="Helical" evidence="5">
    <location>
        <begin position="91"/>
        <end position="111"/>
    </location>
</feature>
<keyword evidence="5" id="KW-1133">Transmembrane helix</keyword>
<dbReference type="InterPro" id="IPR017907">
    <property type="entry name" value="Znf_RING_CS"/>
</dbReference>
<organism evidence="7 8">
    <name type="scientific">Caenorhabditis briggsae</name>
    <dbReference type="NCBI Taxonomy" id="6238"/>
    <lineage>
        <taxon>Eukaryota</taxon>
        <taxon>Metazoa</taxon>
        <taxon>Ecdysozoa</taxon>
        <taxon>Nematoda</taxon>
        <taxon>Chromadorea</taxon>
        <taxon>Rhabditida</taxon>
        <taxon>Rhabditina</taxon>
        <taxon>Rhabditomorpha</taxon>
        <taxon>Rhabditoidea</taxon>
        <taxon>Rhabditidae</taxon>
        <taxon>Peloderinae</taxon>
        <taxon>Caenorhabditis</taxon>
    </lineage>
</organism>
<dbReference type="PANTHER" id="PTHR47156:SF7">
    <property type="entry name" value="RING-TYPE DOMAIN-CONTAINING PROTEIN"/>
    <property type="match status" value="1"/>
</dbReference>
<evidence type="ECO:0000256" key="3">
    <source>
        <dbReference type="ARBA" id="ARBA00022833"/>
    </source>
</evidence>
<keyword evidence="5" id="KW-0812">Transmembrane</keyword>
<dbReference type="GO" id="GO:0008270">
    <property type="term" value="F:zinc ion binding"/>
    <property type="evidence" value="ECO:0007669"/>
    <property type="project" value="UniProtKB-KW"/>
</dbReference>
<dbReference type="OMA" id="FENTENQ"/>
<dbReference type="SUPFAM" id="SSF57850">
    <property type="entry name" value="RING/U-box"/>
    <property type="match status" value="1"/>
</dbReference>
<dbReference type="Gene3D" id="3.30.40.10">
    <property type="entry name" value="Zinc/RING finger domain, C3HC4 (zinc finger)"/>
    <property type="match status" value="1"/>
</dbReference>
<dbReference type="KEGG" id="cbr:CBG_21151"/>
<evidence type="ECO:0000256" key="1">
    <source>
        <dbReference type="ARBA" id="ARBA00022723"/>
    </source>
</evidence>
<sequence length="324" mass="37480">MSKSKYSIFPNFSKCIPFFYSTLVILLAIGQVLDMLYSPKWRNEKGLFVFVFGFPIFNILVFLASLLLIWILKKILNALFGFCHLTNERKWRIWLGIGYIGCLLFGFLPRIRALWAGDLKGDLLITINVSMLCAFGIIIFYCFFLSPAKKSLKIFFNLSDYLFWTLLITQLVIMIINLIYGISLKDSEKMIMIMVCELAFSPVFCYSTLEFLMIWRGNYEFENTENQGEEMQKFNDLENGENSGNLKLECKICDLGYSTYRTPRILKECGHTICEKCIEQILEQAEQKLEIDCPFCQKTTVIQGSASDLPKNFALIDIINNIFN</sequence>